<reference evidence="9" key="1">
    <citation type="submission" date="2014-07" db="EMBL/GenBank/DDBJ databases">
        <title>Identification of a novel salt tolerance gene in wild soybean by whole-genome sequencing.</title>
        <authorList>
            <person name="Lam H.-M."/>
            <person name="Qi X."/>
            <person name="Li M.-W."/>
            <person name="Liu X."/>
            <person name="Xie M."/>
            <person name="Ni M."/>
            <person name="Xu X."/>
        </authorList>
    </citation>
    <scope>NUCLEOTIDE SEQUENCE [LARGE SCALE GENOMIC DNA]</scope>
    <source>
        <tissue evidence="9">Root</tissue>
    </source>
</reference>
<feature type="chain" id="PRO_5002092947" evidence="7">
    <location>
        <begin position="20"/>
        <end position="359"/>
    </location>
</feature>
<accession>A0A0B2QNE0</accession>
<proteinExistence type="predicted"/>
<evidence type="ECO:0000256" key="1">
    <source>
        <dbReference type="ARBA" id="ARBA00004370"/>
    </source>
</evidence>
<comment type="subcellular location">
    <subcellularLocation>
        <location evidence="1">Membrane</location>
    </subcellularLocation>
</comment>
<name>A0A0B2QNE0_GLYSO</name>
<evidence type="ECO:0000256" key="4">
    <source>
        <dbReference type="ARBA" id="ARBA00022737"/>
    </source>
</evidence>
<keyword evidence="9" id="KW-0808">Transferase</keyword>
<dbReference type="AlphaFoldDB" id="A0A0B2QNE0"/>
<dbReference type="Gene3D" id="3.80.10.10">
    <property type="entry name" value="Ribonuclease Inhibitor"/>
    <property type="match status" value="2"/>
</dbReference>
<protein>
    <submittedName>
        <fullName evidence="9">Polygalacturonase inhibitor 2</fullName>
        <ecNumber evidence="9">2.7.11.1</ecNumber>
    </submittedName>
</protein>
<keyword evidence="3 7" id="KW-0732">Signal</keyword>
<dbReference type="GO" id="GO:0004674">
    <property type="term" value="F:protein serine/threonine kinase activity"/>
    <property type="evidence" value="ECO:0007669"/>
    <property type="project" value="UniProtKB-EC"/>
</dbReference>
<dbReference type="EMBL" id="KN656751">
    <property type="protein sequence ID" value="KHN22936.1"/>
    <property type="molecule type" value="Genomic_DNA"/>
</dbReference>
<gene>
    <name evidence="9" type="ORF">glysoja_037430</name>
</gene>
<dbReference type="Pfam" id="PF00560">
    <property type="entry name" value="LRR_1"/>
    <property type="match status" value="4"/>
</dbReference>
<dbReference type="InterPro" id="IPR001611">
    <property type="entry name" value="Leu-rich_rpt"/>
</dbReference>
<evidence type="ECO:0000256" key="2">
    <source>
        <dbReference type="ARBA" id="ARBA00022614"/>
    </source>
</evidence>
<dbReference type="PANTHER" id="PTHR48060">
    <property type="entry name" value="DNA DAMAGE-REPAIR/TOLERATION PROTEIN DRT100"/>
    <property type="match status" value="1"/>
</dbReference>
<dbReference type="PANTHER" id="PTHR48060:SF21">
    <property type="entry name" value="L DOMAIN-LIKE PROTEIN"/>
    <property type="match status" value="1"/>
</dbReference>
<sequence>MSRLSILILLLIVLSFSSALSELCNPRDKQVLLKIKKELGNPTTLSSWLPTTDCCNNWVGVSCDTVTQTYRVDNLDLSDLNLPKPYSIPFSIGNIPYLEFLSITGTPNIIGTIPPTITKLTKLRNLYIKYTNESPSTATAITKLTMLRELQIRFTNVSGEIPHFLSQIKTLESIIFHYNNFSGNLPPWLPSLPNLYRISLDGNRISGTIPDSFGSFSDSLKLMTFSDNRLTGKIPATLAKLDVKFVYLSKNMLEGDASLLFGSEKHTRHMYLGNNSFAFDLGKLGLSKTLEGLDLSHNRLYGTLPKGLTSLKDLYYLDVSYNNLCGKIPRGGKLQEFDASTYAHNKCLCGSPLPSCKRF</sequence>
<keyword evidence="4" id="KW-0677">Repeat</keyword>
<evidence type="ECO:0000313" key="9">
    <source>
        <dbReference type="EMBL" id="KHN22936.1"/>
    </source>
</evidence>
<evidence type="ECO:0000256" key="3">
    <source>
        <dbReference type="ARBA" id="ARBA00022729"/>
    </source>
</evidence>
<evidence type="ECO:0000259" key="8">
    <source>
        <dbReference type="Pfam" id="PF08263"/>
    </source>
</evidence>
<evidence type="ECO:0000256" key="5">
    <source>
        <dbReference type="ARBA" id="ARBA00023136"/>
    </source>
</evidence>
<keyword evidence="6" id="KW-0325">Glycoprotein</keyword>
<evidence type="ECO:0000256" key="6">
    <source>
        <dbReference type="ARBA" id="ARBA00023180"/>
    </source>
</evidence>
<dbReference type="InterPro" id="IPR013210">
    <property type="entry name" value="LRR_N_plant-typ"/>
</dbReference>
<dbReference type="GO" id="GO:0016020">
    <property type="term" value="C:membrane"/>
    <property type="evidence" value="ECO:0007669"/>
    <property type="project" value="UniProtKB-SubCell"/>
</dbReference>
<dbReference type="Pfam" id="PF08263">
    <property type="entry name" value="LRRNT_2"/>
    <property type="match status" value="1"/>
</dbReference>
<dbReference type="EC" id="2.7.11.1" evidence="9"/>
<dbReference type="InterPro" id="IPR053211">
    <property type="entry name" value="DNA_repair-toleration"/>
</dbReference>
<keyword evidence="5" id="KW-0472">Membrane</keyword>
<feature type="signal peptide" evidence="7">
    <location>
        <begin position="1"/>
        <end position="19"/>
    </location>
</feature>
<dbReference type="SUPFAM" id="SSF52058">
    <property type="entry name" value="L domain-like"/>
    <property type="match status" value="1"/>
</dbReference>
<keyword evidence="2" id="KW-0433">Leucine-rich repeat</keyword>
<feature type="domain" description="Leucine-rich repeat-containing N-terminal plant-type" evidence="8">
    <location>
        <begin position="26"/>
        <end position="64"/>
    </location>
</feature>
<dbReference type="Proteomes" id="UP000053555">
    <property type="component" value="Unassembled WGS sequence"/>
</dbReference>
<dbReference type="FunFam" id="3.80.10.10:FF:000041">
    <property type="entry name" value="LRR receptor-like serine/threonine-protein kinase ERECTA"/>
    <property type="match status" value="1"/>
</dbReference>
<organism evidence="9">
    <name type="scientific">Glycine soja</name>
    <name type="common">Wild soybean</name>
    <dbReference type="NCBI Taxonomy" id="3848"/>
    <lineage>
        <taxon>Eukaryota</taxon>
        <taxon>Viridiplantae</taxon>
        <taxon>Streptophyta</taxon>
        <taxon>Embryophyta</taxon>
        <taxon>Tracheophyta</taxon>
        <taxon>Spermatophyta</taxon>
        <taxon>Magnoliopsida</taxon>
        <taxon>eudicotyledons</taxon>
        <taxon>Gunneridae</taxon>
        <taxon>Pentapetalae</taxon>
        <taxon>rosids</taxon>
        <taxon>fabids</taxon>
        <taxon>Fabales</taxon>
        <taxon>Fabaceae</taxon>
        <taxon>Papilionoideae</taxon>
        <taxon>50 kb inversion clade</taxon>
        <taxon>NPAAA clade</taxon>
        <taxon>indigoferoid/millettioid clade</taxon>
        <taxon>Phaseoleae</taxon>
        <taxon>Glycine</taxon>
        <taxon>Glycine subgen. Soja</taxon>
    </lineage>
</organism>
<dbReference type="InterPro" id="IPR032675">
    <property type="entry name" value="LRR_dom_sf"/>
</dbReference>
<evidence type="ECO:0000256" key="7">
    <source>
        <dbReference type="SAM" id="SignalP"/>
    </source>
</evidence>